<dbReference type="Proteomes" id="UP001379533">
    <property type="component" value="Chromosome"/>
</dbReference>
<proteinExistence type="predicted"/>
<dbReference type="PROSITE" id="PS51257">
    <property type="entry name" value="PROKAR_LIPOPROTEIN"/>
    <property type="match status" value="1"/>
</dbReference>
<keyword evidence="2" id="KW-1185">Reference proteome</keyword>
<accession>A0ABZ2K3N7</accession>
<dbReference type="EMBL" id="CP089982">
    <property type="protein sequence ID" value="WXA93318.1"/>
    <property type="molecule type" value="Genomic_DNA"/>
</dbReference>
<gene>
    <name evidence="1" type="ORF">LZC95_43555</name>
</gene>
<evidence type="ECO:0000313" key="2">
    <source>
        <dbReference type="Proteomes" id="UP001379533"/>
    </source>
</evidence>
<reference evidence="1 2" key="1">
    <citation type="submission" date="2021-12" db="EMBL/GenBank/DDBJ databases">
        <title>Discovery of the Pendulisporaceae a myxobacterial family with distinct sporulation behavior and unique specialized metabolism.</title>
        <authorList>
            <person name="Garcia R."/>
            <person name="Popoff A."/>
            <person name="Bader C.D."/>
            <person name="Loehr J."/>
            <person name="Walesch S."/>
            <person name="Walt C."/>
            <person name="Boldt J."/>
            <person name="Bunk B."/>
            <person name="Haeckl F.J.F.P.J."/>
            <person name="Gunesch A.P."/>
            <person name="Birkelbach J."/>
            <person name="Nuebel U."/>
            <person name="Pietschmann T."/>
            <person name="Bach T."/>
            <person name="Mueller R."/>
        </authorList>
    </citation>
    <scope>NUCLEOTIDE SEQUENCE [LARGE SCALE GENOMIC DNA]</scope>
    <source>
        <strain evidence="1 2">MSr12523</strain>
    </source>
</reference>
<sequence length="153" mass="15953">MVRALGVAVLCLAGVGCVREAKPVTFSVNAGATSFGDKGPIRIAIWDAEQLARAEKTGDCTVSNTGETNCPPGVAKATPEERTVTREELAKGVTIVSKTVTVGERYRVDVHGPAPDGCNTTTGREGGVASNDAVQITKLDLAQTEMACRPPRN</sequence>
<evidence type="ECO:0000313" key="1">
    <source>
        <dbReference type="EMBL" id="WXA93318.1"/>
    </source>
</evidence>
<dbReference type="RefSeq" id="WP_394843919.1">
    <property type="nucleotide sequence ID" value="NZ_CP089982.1"/>
</dbReference>
<protein>
    <submittedName>
        <fullName evidence="1">Uncharacterized protein</fullName>
    </submittedName>
</protein>
<organism evidence="1 2">
    <name type="scientific">Pendulispora brunnea</name>
    <dbReference type="NCBI Taxonomy" id="2905690"/>
    <lineage>
        <taxon>Bacteria</taxon>
        <taxon>Pseudomonadati</taxon>
        <taxon>Myxococcota</taxon>
        <taxon>Myxococcia</taxon>
        <taxon>Myxococcales</taxon>
        <taxon>Sorangiineae</taxon>
        <taxon>Pendulisporaceae</taxon>
        <taxon>Pendulispora</taxon>
    </lineage>
</organism>
<name>A0ABZ2K3N7_9BACT</name>